<evidence type="ECO:0000313" key="2">
    <source>
        <dbReference type="Proteomes" id="UP000789901"/>
    </source>
</evidence>
<name>A0ABN7WLT1_GIGMA</name>
<gene>
    <name evidence="1" type="ORF">GMARGA_LOCUS32594</name>
</gene>
<organism evidence="1 2">
    <name type="scientific">Gigaspora margarita</name>
    <dbReference type="NCBI Taxonomy" id="4874"/>
    <lineage>
        <taxon>Eukaryota</taxon>
        <taxon>Fungi</taxon>
        <taxon>Fungi incertae sedis</taxon>
        <taxon>Mucoromycota</taxon>
        <taxon>Glomeromycotina</taxon>
        <taxon>Glomeromycetes</taxon>
        <taxon>Diversisporales</taxon>
        <taxon>Gigasporaceae</taxon>
        <taxon>Gigaspora</taxon>
    </lineage>
</organism>
<protein>
    <submittedName>
        <fullName evidence="1">20063_t:CDS:1</fullName>
    </submittedName>
</protein>
<dbReference type="EMBL" id="CAJVQB010051569">
    <property type="protein sequence ID" value="CAG8835487.1"/>
    <property type="molecule type" value="Genomic_DNA"/>
</dbReference>
<dbReference type="Proteomes" id="UP000789901">
    <property type="component" value="Unassembled WGS sequence"/>
</dbReference>
<proteinExistence type="predicted"/>
<accession>A0ABN7WLT1</accession>
<keyword evidence="2" id="KW-1185">Reference proteome</keyword>
<comment type="caution">
    <text evidence="1">The sequence shown here is derived from an EMBL/GenBank/DDBJ whole genome shotgun (WGS) entry which is preliminary data.</text>
</comment>
<reference evidence="1 2" key="1">
    <citation type="submission" date="2021-06" db="EMBL/GenBank/DDBJ databases">
        <authorList>
            <person name="Kallberg Y."/>
            <person name="Tangrot J."/>
            <person name="Rosling A."/>
        </authorList>
    </citation>
    <scope>NUCLEOTIDE SEQUENCE [LARGE SCALE GENOMIC DNA]</scope>
    <source>
        <strain evidence="1 2">120-4 pot B 10/14</strain>
    </source>
</reference>
<sequence>MEHLQGNKAIFTKKFQEIKQDLLKQEGNELDFIKFRDKIESRAVKLTYVTRDNQEKIEQKKRLLVNNECGTMDYGLEETLLSETTKEQTTTHRETKTTPS</sequence>
<evidence type="ECO:0000313" key="1">
    <source>
        <dbReference type="EMBL" id="CAG8835487.1"/>
    </source>
</evidence>